<dbReference type="PANTHER" id="PTHR24243">
    <property type="entry name" value="G-PROTEIN COUPLED RECEPTOR"/>
    <property type="match status" value="1"/>
</dbReference>
<comment type="subcellular location">
    <subcellularLocation>
        <location evidence="1">Membrane</location>
        <topology evidence="1">Multi-pass membrane protein</topology>
    </subcellularLocation>
</comment>
<comment type="caution">
    <text evidence="10">The sequence shown here is derived from an EMBL/GenBank/DDBJ whole genome shotgun (WGS) entry which is preliminary data.</text>
</comment>
<dbReference type="SUPFAM" id="SSF81321">
    <property type="entry name" value="Family A G protein-coupled receptor-like"/>
    <property type="match status" value="1"/>
</dbReference>
<gene>
    <name evidence="10" type="ORF">DPMN_133377</name>
</gene>
<dbReference type="AlphaFoldDB" id="A0A9D4FYA2"/>
<feature type="transmembrane region" description="Helical" evidence="8">
    <location>
        <begin position="68"/>
        <end position="88"/>
    </location>
</feature>
<dbReference type="PANTHER" id="PTHR24243:SF230">
    <property type="entry name" value="G-PROTEIN COUPLED RECEPTORS FAMILY 1 PROFILE DOMAIN-CONTAINING PROTEIN"/>
    <property type="match status" value="1"/>
</dbReference>
<feature type="transmembrane region" description="Helical" evidence="8">
    <location>
        <begin position="283"/>
        <end position="303"/>
    </location>
</feature>
<dbReference type="InterPro" id="IPR017452">
    <property type="entry name" value="GPCR_Rhodpsn_7TM"/>
</dbReference>
<evidence type="ECO:0000256" key="2">
    <source>
        <dbReference type="ARBA" id="ARBA00022692"/>
    </source>
</evidence>
<evidence type="ECO:0000259" key="9">
    <source>
        <dbReference type="PROSITE" id="PS50262"/>
    </source>
</evidence>
<feature type="transmembrane region" description="Helical" evidence="8">
    <location>
        <begin position="188"/>
        <end position="214"/>
    </location>
</feature>
<keyword evidence="3 8" id="KW-1133">Transmembrane helix</keyword>
<reference evidence="10" key="2">
    <citation type="submission" date="2020-11" db="EMBL/GenBank/DDBJ databases">
        <authorList>
            <person name="McCartney M.A."/>
            <person name="Auch B."/>
            <person name="Kono T."/>
            <person name="Mallez S."/>
            <person name="Becker A."/>
            <person name="Gohl D.M."/>
            <person name="Silverstein K.A.T."/>
            <person name="Koren S."/>
            <person name="Bechman K.B."/>
            <person name="Herman A."/>
            <person name="Abrahante J.E."/>
            <person name="Garbe J."/>
        </authorList>
    </citation>
    <scope>NUCLEOTIDE SEQUENCE</scope>
    <source>
        <strain evidence="10">Duluth1</strain>
        <tissue evidence="10">Whole animal</tissue>
    </source>
</reference>
<organism evidence="10 11">
    <name type="scientific">Dreissena polymorpha</name>
    <name type="common">Zebra mussel</name>
    <name type="synonym">Mytilus polymorpha</name>
    <dbReference type="NCBI Taxonomy" id="45954"/>
    <lineage>
        <taxon>Eukaryota</taxon>
        <taxon>Metazoa</taxon>
        <taxon>Spiralia</taxon>
        <taxon>Lophotrochozoa</taxon>
        <taxon>Mollusca</taxon>
        <taxon>Bivalvia</taxon>
        <taxon>Autobranchia</taxon>
        <taxon>Heteroconchia</taxon>
        <taxon>Euheterodonta</taxon>
        <taxon>Imparidentia</taxon>
        <taxon>Neoheterodontei</taxon>
        <taxon>Myida</taxon>
        <taxon>Dreissenoidea</taxon>
        <taxon>Dreissenidae</taxon>
        <taxon>Dreissena</taxon>
    </lineage>
</organism>
<protein>
    <recommendedName>
        <fullName evidence="9">G-protein coupled receptors family 1 profile domain-containing protein</fullName>
    </recommendedName>
</protein>
<evidence type="ECO:0000256" key="3">
    <source>
        <dbReference type="ARBA" id="ARBA00022989"/>
    </source>
</evidence>
<dbReference type="GO" id="GO:0004930">
    <property type="term" value="F:G protein-coupled receptor activity"/>
    <property type="evidence" value="ECO:0007669"/>
    <property type="project" value="UniProtKB-KW"/>
</dbReference>
<proteinExistence type="predicted"/>
<sequence>MDKMQTNITTLENETLQQNFTNIPQFDETLARVELISVPVIAVFGIIGNAFSCAIFSTKPLDKYSSSFLLLCRSLSDIGFLTMLLIHWASSVFDFHLNEMYIACQFFVSLTYVFACLSVWLVILFASENCLRLYTTFYAKKICKRRNAKVITACMTIAIGCIYSYPFWTVGKDCIPMENYHGLIKAMAYVDSALTMFVPSTIMILALFALVISFIKSRERRRKRSASSTTSDDLVGQATLMVFVLTLTFILLNLPAHASRIRLIHMHAMVGAQLSKTESVLQAIAQLIFYLSSAINFVIYYAFGRKFRVSFNEKVLRKKTRRQEITALNANCKPPGQL</sequence>
<evidence type="ECO:0000256" key="7">
    <source>
        <dbReference type="ARBA" id="ARBA00023224"/>
    </source>
</evidence>
<dbReference type="EMBL" id="JAIWYP010000006">
    <property type="protein sequence ID" value="KAH3805080.1"/>
    <property type="molecule type" value="Genomic_DNA"/>
</dbReference>
<evidence type="ECO:0000256" key="8">
    <source>
        <dbReference type="SAM" id="Phobius"/>
    </source>
</evidence>
<keyword evidence="7" id="KW-0807">Transducer</keyword>
<feature type="transmembrane region" description="Helical" evidence="8">
    <location>
        <begin position="36"/>
        <end position="56"/>
    </location>
</feature>
<feature type="transmembrane region" description="Helical" evidence="8">
    <location>
        <begin position="147"/>
        <end position="168"/>
    </location>
</feature>
<dbReference type="Proteomes" id="UP000828390">
    <property type="component" value="Unassembled WGS sequence"/>
</dbReference>
<dbReference type="Gene3D" id="1.20.1070.10">
    <property type="entry name" value="Rhodopsin 7-helix transmembrane proteins"/>
    <property type="match status" value="1"/>
</dbReference>
<feature type="domain" description="G-protein coupled receptors family 1 profile" evidence="9">
    <location>
        <begin position="48"/>
        <end position="300"/>
    </location>
</feature>
<keyword evidence="2 8" id="KW-0812">Transmembrane</keyword>
<dbReference type="PROSITE" id="PS50262">
    <property type="entry name" value="G_PROTEIN_RECEP_F1_2"/>
    <property type="match status" value="1"/>
</dbReference>
<feature type="transmembrane region" description="Helical" evidence="8">
    <location>
        <begin position="100"/>
        <end position="126"/>
    </location>
</feature>
<evidence type="ECO:0000313" key="11">
    <source>
        <dbReference type="Proteomes" id="UP000828390"/>
    </source>
</evidence>
<evidence type="ECO:0000256" key="1">
    <source>
        <dbReference type="ARBA" id="ARBA00004141"/>
    </source>
</evidence>
<keyword evidence="4" id="KW-0297">G-protein coupled receptor</keyword>
<keyword evidence="6" id="KW-0675">Receptor</keyword>
<evidence type="ECO:0000256" key="4">
    <source>
        <dbReference type="ARBA" id="ARBA00023040"/>
    </source>
</evidence>
<evidence type="ECO:0000313" key="10">
    <source>
        <dbReference type="EMBL" id="KAH3805080.1"/>
    </source>
</evidence>
<dbReference type="Pfam" id="PF00001">
    <property type="entry name" value="7tm_1"/>
    <property type="match status" value="1"/>
</dbReference>
<reference evidence="10" key="1">
    <citation type="journal article" date="2019" name="bioRxiv">
        <title>The Genome of the Zebra Mussel, Dreissena polymorpha: A Resource for Invasive Species Research.</title>
        <authorList>
            <person name="McCartney M.A."/>
            <person name="Auch B."/>
            <person name="Kono T."/>
            <person name="Mallez S."/>
            <person name="Zhang Y."/>
            <person name="Obille A."/>
            <person name="Becker A."/>
            <person name="Abrahante J.E."/>
            <person name="Garbe J."/>
            <person name="Badalamenti J.P."/>
            <person name="Herman A."/>
            <person name="Mangelson H."/>
            <person name="Liachko I."/>
            <person name="Sullivan S."/>
            <person name="Sone E.D."/>
            <person name="Koren S."/>
            <person name="Silverstein K.A.T."/>
            <person name="Beckman K.B."/>
            <person name="Gohl D.M."/>
        </authorList>
    </citation>
    <scope>NUCLEOTIDE SEQUENCE</scope>
    <source>
        <strain evidence="10">Duluth1</strain>
        <tissue evidence="10">Whole animal</tissue>
    </source>
</reference>
<dbReference type="InterPro" id="IPR000276">
    <property type="entry name" value="GPCR_Rhodpsn"/>
</dbReference>
<feature type="transmembrane region" description="Helical" evidence="8">
    <location>
        <begin position="234"/>
        <end position="256"/>
    </location>
</feature>
<accession>A0A9D4FYA2</accession>
<evidence type="ECO:0000256" key="5">
    <source>
        <dbReference type="ARBA" id="ARBA00023136"/>
    </source>
</evidence>
<evidence type="ECO:0000256" key="6">
    <source>
        <dbReference type="ARBA" id="ARBA00023170"/>
    </source>
</evidence>
<dbReference type="PRINTS" id="PR00237">
    <property type="entry name" value="GPCRRHODOPSN"/>
</dbReference>
<dbReference type="GO" id="GO:0005886">
    <property type="term" value="C:plasma membrane"/>
    <property type="evidence" value="ECO:0007669"/>
    <property type="project" value="TreeGrafter"/>
</dbReference>
<name>A0A9D4FYA2_DREPO</name>
<keyword evidence="11" id="KW-1185">Reference proteome</keyword>
<keyword evidence="5 8" id="KW-0472">Membrane</keyword>